<evidence type="ECO:0000313" key="2">
    <source>
        <dbReference type="Proteomes" id="UP000680805"/>
    </source>
</evidence>
<dbReference type="KEGG" id="bsei:KMZ68_23345"/>
<gene>
    <name evidence="1" type="ORF">KMZ68_23345</name>
</gene>
<reference evidence="1" key="1">
    <citation type="submission" date="2021-06" db="EMBL/GenBank/DDBJ databases">
        <title>Bradyrhizobium sp. S2-11-2 Genome sequencing.</title>
        <authorList>
            <person name="Jin L."/>
        </authorList>
    </citation>
    <scope>NUCLEOTIDE SEQUENCE</scope>
    <source>
        <strain evidence="1">S2-11-2</strain>
    </source>
</reference>
<sequence>MKAISFAVGGGACSPNRITLTAREFAALRGPDALKAFLRATAGVSDVADVPEVDRFRVNAAMRAELNEAEASTPPHAKALARIGAKAFAKMVRP</sequence>
<proteinExistence type="predicted"/>
<protein>
    <submittedName>
        <fullName evidence="1">Uncharacterized protein</fullName>
    </submittedName>
</protein>
<name>A0A975NME0_9BRAD</name>
<accession>A0A975NME0</accession>
<organism evidence="1 2">
    <name type="scientific">Bradyrhizobium sediminis</name>
    <dbReference type="NCBI Taxonomy" id="2840469"/>
    <lineage>
        <taxon>Bacteria</taxon>
        <taxon>Pseudomonadati</taxon>
        <taxon>Pseudomonadota</taxon>
        <taxon>Alphaproteobacteria</taxon>
        <taxon>Hyphomicrobiales</taxon>
        <taxon>Nitrobacteraceae</taxon>
        <taxon>Bradyrhizobium</taxon>
    </lineage>
</organism>
<dbReference type="Proteomes" id="UP000680805">
    <property type="component" value="Chromosome"/>
</dbReference>
<dbReference type="RefSeq" id="WP_215613475.1">
    <property type="nucleotide sequence ID" value="NZ_CP076135.1"/>
</dbReference>
<dbReference type="EMBL" id="CP076135">
    <property type="protein sequence ID" value="QWG17852.1"/>
    <property type="molecule type" value="Genomic_DNA"/>
</dbReference>
<evidence type="ECO:0000313" key="1">
    <source>
        <dbReference type="EMBL" id="QWG17852.1"/>
    </source>
</evidence>
<dbReference type="AlphaFoldDB" id="A0A975NME0"/>